<keyword evidence="5 7" id="KW-0560">Oxidoreductase</keyword>
<dbReference type="InterPro" id="IPR041097">
    <property type="entry name" value="PKHD_C"/>
</dbReference>
<dbReference type="Gene3D" id="4.10.860.20">
    <property type="entry name" value="Rabenosyn, Rab binding domain"/>
    <property type="match status" value="1"/>
</dbReference>
<name>A0A0R0ABY3_9GAMM</name>
<dbReference type="InterPro" id="IPR044862">
    <property type="entry name" value="Pro_4_hyd_alph_FE2OG_OXY"/>
</dbReference>
<keyword evidence="2 7" id="KW-0479">Metal-binding</keyword>
<dbReference type="Pfam" id="PF13640">
    <property type="entry name" value="2OG-FeII_Oxy_3"/>
    <property type="match status" value="1"/>
</dbReference>
<keyword evidence="4 7" id="KW-0223">Dioxygenase</keyword>
<dbReference type="InterPro" id="IPR023550">
    <property type="entry name" value="PKHD_hydroxylase"/>
</dbReference>
<dbReference type="GO" id="GO:0005506">
    <property type="term" value="F:iron ion binding"/>
    <property type="evidence" value="ECO:0007669"/>
    <property type="project" value="UniProtKB-UniRule"/>
</dbReference>
<evidence type="ECO:0000256" key="1">
    <source>
        <dbReference type="ARBA" id="ARBA00001961"/>
    </source>
</evidence>
<reference evidence="9 10" key="1">
    <citation type="submission" date="2015-10" db="EMBL/GenBank/DDBJ databases">
        <title>Genome sequencing and analysis of members of genus Stenotrophomonas.</title>
        <authorList>
            <person name="Patil P.P."/>
            <person name="Midha S."/>
            <person name="Patil P.B."/>
        </authorList>
    </citation>
    <scope>NUCLEOTIDE SEQUENCE [LARGE SCALE GENOMIC DNA]</scope>
    <source>
        <strain evidence="9 10">JCM 9942</strain>
    </source>
</reference>
<comment type="caution">
    <text evidence="9">The sequence shown here is derived from an EMBL/GenBank/DDBJ whole genome shotgun (WGS) entry which is preliminary data.</text>
</comment>
<dbReference type="NCBIfam" id="NF003973">
    <property type="entry name" value="PRK05467.1-2"/>
    <property type="match status" value="1"/>
</dbReference>
<dbReference type="AlphaFoldDB" id="A0A0R0ABY3"/>
<dbReference type="Gene3D" id="2.60.120.620">
    <property type="entry name" value="q2cbj1_9rhob like domain"/>
    <property type="match status" value="1"/>
</dbReference>
<evidence type="ECO:0000313" key="10">
    <source>
        <dbReference type="Proteomes" id="UP000050836"/>
    </source>
</evidence>
<dbReference type="Proteomes" id="UP000050836">
    <property type="component" value="Unassembled WGS sequence"/>
</dbReference>
<dbReference type="SUPFAM" id="SSF51197">
    <property type="entry name" value="Clavaminate synthase-like"/>
    <property type="match status" value="1"/>
</dbReference>
<dbReference type="GO" id="GO:0006974">
    <property type="term" value="P:DNA damage response"/>
    <property type="evidence" value="ECO:0007669"/>
    <property type="project" value="TreeGrafter"/>
</dbReference>
<dbReference type="HAMAP" id="MF_00657">
    <property type="entry name" value="Hydroxyl_YbiX"/>
    <property type="match status" value="1"/>
</dbReference>
<evidence type="ECO:0000259" key="8">
    <source>
        <dbReference type="PROSITE" id="PS51471"/>
    </source>
</evidence>
<evidence type="ECO:0000256" key="2">
    <source>
        <dbReference type="ARBA" id="ARBA00022723"/>
    </source>
</evidence>
<feature type="binding site" evidence="7">
    <location>
        <position position="96"/>
    </location>
    <ligand>
        <name>Fe cation</name>
        <dbReference type="ChEBI" id="CHEBI:24875"/>
    </ligand>
</feature>
<dbReference type="SMART" id="SM00702">
    <property type="entry name" value="P4Hc"/>
    <property type="match status" value="1"/>
</dbReference>
<dbReference type="GO" id="GO:0031418">
    <property type="term" value="F:L-ascorbic acid binding"/>
    <property type="evidence" value="ECO:0007669"/>
    <property type="project" value="UniProtKB-KW"/>
</dbReference>
<evidence type="ECO:0000256" key="7">
    <source>
        <dbReference type="HAMAP-Rule" id="MF_00657"/>
    </source>
</evidence>
<organism evidence="9 10">
    <name type="scientific">Stenotrophomonas pictorum JCM 9942</name>
    <dbReference type="NCBI Taxonomy" id="1236960"/>
    <lineage>
        <taxon>Bacteria</taxon>
        <taxon>Pseudomonadati</taxon>
        <taxon>Pseudomonadota</taxon>
        <taxon>Gammaproteobacteria</taxon>
        <taxon>Lysobacterales</taxon>
        <taxon>Lysobacteraceae</taxon>
        <taxon>Stenotrophomonas</taxon>
    </lineage>
</organism>
<dbReference type="InterPro" id="IPR005123">
    <property type="entry name" value="Oxoglu/Fe-dep_dioxygenase_dom"/>
</dbReference>
<keyword evidence="6 7" id="KW-0408">Iron</keyword>
<proteinExistence type="inferred from homology"/>
<feature type="binding site" evidence="7">
    <location>
        <position position="163"/>
    </location>
    <ligand>
        <name>Fe cation</name>
        <dbReference type="ChEBI" id="CHEBI:24875"/>
    </ligand>
</feature>
<dbReference type="NCBIfam" id="NF003975">
    <property type="entry name" value="PRK05467.1-4"/>
    <property type="match status" value="1"/>
</dbReference>
<accession>A0A0R0ABY3</accession>
<dbReference type="InterPro" id="IPR006620">
    <property type="entry name" value="Pro_4_hyd_alph"/>
</dbReference>
<feature type="binding site" evidence="7">
    <location>
        <position position="173"/>
    </location>
    <ligand>
        <name>2-oxoglutarate</name>
        <dbReference type="ChEBI" id="CHEBI:16810"/>
    </ligand>
</feature>
<dbReference type="NCBIfam" id="NF003974">
    <property type="entry name" value="PRK05467.1-3"/>
    <property type="match status" value="1"/>
</dbReference>
<evidence type="ECO:0000256" key="4">
    <source>
        <dbReference type="ARBA" id="ARBA00022964"/>
    </source>
</evidence>
<feature type="domain" description="Fe2OG dioxygenase" evidence="8">
    <location>
        <begin position="78"/>
        <end position="182"/>
    </location>
</feature>
<protein>
    <submittedName>
        <fullName evidence="9">Fe(II)-dependent oxygenase</fullName>
    </submittedName>
</protein>
<feature type="binding site" evidence="7">
    <location>
        <position position="98"/>
    </location>
    <ligand>
        <name>Fe cation</name>
        <dbReference type="ChEBI" id="CHEBI:24875"/>
    </ligand>
</feature>
<dbReference type="PANTHER" id="PTHR41536:SF1">
    <property type="entry name" value="PKHD-TYPE HYDROXYLASE YBIX"/>
    <property type="match status" value="1"/>
</dbReference>
<evidence type="ECO:0000256" key="5">
    <source>
        <dbReference type="ARBA" id="ARBA00023002"/>
    </source>
</evidence>
<evidence type="ECO:0000256" key="3">
    <source>
        <dbReference type="ARBA" id="ARBA00022896"/>
    </source>
</evidence>
<sequence length="230" mass="25902">MLLHIPDVLTRDQVAQARQRLHEAGWADGKATAGYQSAQAKQNLQLPESDPAARALGSLILDALGRNDTFFAAALPRRIYPPLFNCYREGQTFGFHVDNAVRYDHISRAGDPQPVRTDLSATLFLSDPDEYEGGELVIEDTYGNQRVKLPAGHMVLYPGTSLHQVTPVTRGTRIASFFWTQSMVRDDGHRRLLWELDLSIRRLTHDHPQHPSLVSLTGVYHNLLRQWAEA</sequence>
<dbReference type="Pfam" id="PF18331">
    <property type="entry name" value="PKHD_C"/>
    <property type="match status" value="1"/>
</dbReference>
<dbReference type="PROSITE" id="PS51471">
    <property type="entry name" value="FE2OG_OXY"/>
    <property type="match status" value="1"/>
</dbReference>
<dbReference type="GO" id="GO:0016706">
    <property type="term" value="F:2-oxoglutarate-dependent dioxygenase activity"/>
    <property type="evidence" value="ECO:0007669"/>
    <property type="project" value="UniProtKB-UniRule"/>
</dbReference>
<comment type="cofactor">
    <cofactor evidence="7">
        <name>Fe(2+)</name>
        <dbReference type="ChEBI" id="CHEBI:29033"/>
    </cofactor>
    <text evidence="7">Binds 1 Fe(2+) ion per subunit.</text>
</comment>
<dbReference type="RefSeq" id="WP_054658277.1">
    <property type="nucleotide sequence ID" value="NZ_BAZI01000066.1"/>
</dbReference>
<keyword evidence="10" id="KW-1185">Reference proteome</keyword>
<comment type="cofactor">
    <cofactor evidence="1 7">
        <name>L-ascorbate</name>
        <dbReference type="ChEBI" id="CHEBI:38290"/>
    </cofactor>
</comment>
<evidence type="ECO:0000256" key="6">
    <source>
        <dbReference type="ARBA" id="ARBA00023004"/>
    </source>
</evidence>
<gene>
    <name evidence="9" type="ORF">ARC78_14185</name>
</gene>
<dbReference type="GO" id="GO:0006879">
    <property type="term" value="P:intracellular iron ion homeostasis"/>
    <property type="evidence" value="ECO:0007669"/>
    <property type="project" value="TreeGrafter"/>
</dbReference>
<dbReference type="PANTHER" id="PTHR41536">
    <property type="entry name" value="PKHD-TYPE HYDROXYLASE YBIX"/>
    <property type="match status" value="1"/>
</dbReference>
<dbReference type="EMBL" id="LLXS01000044">
    <property type="protein sequence ID" value="KRG39626.1"/>
    <property type="molecule type" value="Genomic_DNA"/>
</dbReference>
<dbReference type="OrthoDB" id="9812472at2"/>
<evidence type="ECO:0000313" key="9">
    <source>
        <dbReference type="EMBL" id="KRG39626.1"/>
    </source>
</evidence>
<keyword evidence="3 7" id="KW-0847">Vitamin C</keyword>